<evidence type="ECO:0000256" key="3">
    <source>
        <dbReference type="ARBA" id="ARBA00023186"/>
    </source>
</evidence>
<dbReference type="GO" id="GO:0070830">
    <property type="term" value="P:bicellular tight junction assembly"/>
    <property type="evidence" value="ECO:0007669"/>
    <property type="project" value="TreeGrafter"/>
</dbReference>
<name>A0AA39ILT9_9BILA</name>
<dbReference type="EMBL" id="JAUCMV010000001">
    <property type="protein sequence ID" value="KAK0426670.1"/>
    <property type="molecule type" value="Genomic_DNA"/>
</dbReference>
<dbReference type="Pfam" id="PF12612">
    <property type="entry name" value="TFCD_C"/>
    <property type="match status" value="1"/>
</dbReference>
<feature type="domain" description="Tubulin-folding cofactor D ARM repeats" evidence="6">
    <location>
        <begin position="312"/>
        <end position="552"/>
    </location>
</feature>
<keyword evidence="8" id="KW-1185">Reference proteome</keyword>
<comment type="similarity">
    <text evidence="1">Belongs to the TBCD family.</text>
</comment>
<comment type="caution">
    <text evidence="7">The sequence shown here is derived from an EMBL/GenBank/DDBJ whole genome shotgun (WGS) entry which is preliminary data.</text>
</comment>
<protein>
    <recommendedName>
        <fullName evidence="2">Tubulin-specific chaperone D</fullName>
    </recommendedName>
</protein>
<organism evidence="7 8">
    <name type="scientific">Steinernema hermaphroditum</name>
    <dbReference type="NCBI Taxonomy" id="289476"/>
    <lineage>
        <taxon>Eukaryota</taxon>
        <taxon>Metazoa</taxon>
        <taxon>Ecdysozoa</taxon>
        <taxon>Nematoda</taxon>
        <taxon>Chromadorea</taxon>
        <taxon>Rhabditida</taxon>
        <taxon>Tylenchina</taxon>
        <taxon>Panagrolaimomorpha</taxon>
        <taxon>Strongyloidoidea</taxon>
        <taxon>Steinernematidae</taxon>
        <taxon>Steinernema</taxon>
    </lineage>
</organism>
<evidence type="ECO:0000256" key="4">
    <source>
        <dbReference type="SAM" id="MobiDB-lite"/>
    </source>
</evidence>
<dbReference type="InterPro" id="IPR033162">
    <property type="entry name" value="TBCD"/>
</dbReference>
<evidence type="ECO:0000256" key="1">
    <source>
        <dbReference type="ARBA" id="ARBA00006853"/>
    </source>
</evidence>
<dbReference type="GO" id="GO:0005096">
    <property type="term" value="F:GTPase activator activity"/>
    <property type="evidence" value="ECO:0007669"/>
    <property type="project" value="InterPro"/>
</dbReference>
<evidence type="ECO:0000313" key="7">
    <source>
        <dbReference type="EMBL" id="KAK0426670.1"/>
    </source>
</evidence>
<evidence type="ECO:0000259" key="5">
    <source>
        <dbReference type="Pfam" id="PF12612"/>
    </source>
</evidence>
<dbReference type="Pfam" id="PF25767">
    <property type="entry name" value="ARM_TBCD_2nd"/>
    <property type="match status" value="1"/>
</dbReference>
<dbReference type="AlphaFoldDB" id="A0AA39ILT9"/>
<evidence type="ECO:0000256" key="2">
    <source>
        <dbReference type="ARBA" id="ARBA00015003"/>
    </source>
</evidence>
<reference evidence="7" key="1">
    <citation type="submission" date="2023-06" db="EMBL/GenBank/DDBJ databases">
        <title>Genomic analysis of the entomopathogenic nematode Steinernema hermaphroditum.</title>
        <authorList>
            <person name="Schwarz E.M."/>
            <person name="Heppert J.K."/>
            <person name="Baniya A."/>
            <person name="Schwartz H.T."/>
            <person name="Tan C.-H."/>
            <person name="Antoshechkin I."/>
            <person name="Sternberg P.W."/>
            <person name="Goodrich-Blair H."/>
            <person name="Dillman A.R."/>
        </authorList>
    </citation>
    <scope>NUCLEOTIDE SEQUENCE</scope>
    <source>
        <strain evidence="7">PS9179</strain>
        <tissue evidence="7">Whole animal</tissue>
    </source>
</reference>
<evidence type="ECO:0000259" key="6">
    <source>
        <dbReference type="Pfam" id="PF25767"/>
    </source>
</evidence>
<dbReference type="GO" id="GO:0016328">
    <property type="term" value="C:lateral plasma membrane"/>
    <property type="evidence" value="ECO:0007669"/>
    <property type="project" value="TreeGrafter"/>
</dbReference>
<dbReference type="InterPro" id="IPR011989">
    <property type="entry name" value="ARM-like"/>
</dbReference>
<dbReference type="GO" id="GO:0048487">
    <property type="term" value="F:beta-tubulin binding"/>
    <property type="evidence" value="ECO:0007669"/>
    <property type="project" value="InterPro"/>
</dbReference>
<dbReference type="GO" id="GO:0000226">
    <property type="term" value="P:microtubule cytoskeleton organization"/>
    <property type="evidence" value="ECO:0007669"/>
    <property type="project" value="TreeGrafter"/>
</dbReference>
<proteinExistence type="inferred from homology"/>
<feature type="region of interest" description="Disordered" evidence="4">
    <location>
        <begin position="1"/>
        <end position="25"/>
    </location>
</feature>
<dbReference type="InterPro" id="IPR022577">
    <property type="entry name" value="TBCD_C"/>
</dbReference>
<dbReference type="Pfam" id="PF23579">
    <property type="entry name" value="ARM_TBCD"/>
    <property type="match status" value="1"/>
</dbReference>
<dbReference type="PANTHER" id="PTHR12658">
    <property type="entry name" value="BETA-TUBULIN COFACTOR D"/>
    <property type="match status" value="1"/>
</dbReference>
<dbReference type="PANTHER" id="PTHR12658:SF0">
    <property type="entry name" value="TUBULIN-SPECIFIC CHAPERONE D"/>
    <property type="match status" value="1"/>
</dbReference>
<dbReference type="InterPro" id="IPR058033">
    <property type="entry name" value="ARM_TBCD_2nd"/>
</dbReference>
<keyword evidence="3" id="KW-0143">Chaperone</keyword>
<feature type="compositionally biased region" description="Basic and acidic residues" evidence="4">
    <location>
        <begin position="10"/>
        <end position="22"/>
    </location>
</feature>
<dbReference type="InterPro" id="IPR016024">
    <property type="entry name" value="ARM-type_fold"/>
</dbReference>
<dbReference type="GO" id="GO:0007021">
    <property type="term" value="P:tubulin complex assembly"/>
    <property type="evidence" value="ECO:0007669"/>
    <property type="project" value="InterPro"/>
</dbReference>
<accession>A0AA39ILT9</accession>
<dbReference type="Proteomes" id="UP001175271">
    <property type="component" value="Unassembled WGS sequence"/>
</dbReference>
<dbReference type="SUPFAM" id="SSF48371">
    <property type="entry name" value="ARM repeat"/>
    <property type="match status" value="1"/>
</dbReference>
<gene>
    <name evidence="7" type="ORF">QR680_009836</name>
</gene>
<dbReference type="GO" id="GO:0007023">
    <property type="term" value="P:post-chaperonin tubulin folding pathway"/>
    <property type="evidence" value="ECO:0007669"/>
    <property type="project" value="InterPro"/>
</dbReference>
<dbReference type="GO" id="GO:0034333">
    <property type="term" value="P:adherens junction assembly"/>
    <property type="evidence" value="ECO:0007669"/>
    <property type="project" value="TreeGrafter"/>
</dbReference>
<dbReference type="Gene3D" id="1.25.10.10">
    <property type="entry name" value="Leucine-rich Repeat Variant"/>
    <property type="match status" value="2"/>
</dbReference>
<evidence type="ECO:0000313" key="8">
    <source>
        <dbReference type="Proteomes" id="UP001175271"/>
    </source>
</evidence>
<sequence length="1192" mass="133285">MVTAKGVSHGARECSLERREDADSPGMEVEASELDSVIGCIPNVLLPLHHQELCDQIGSIGKPGYVHAAKFVRFRLILDMYHTQPNLLDPAVGSLVESLLAHVKLDEHMEEGSDGAIALSYIHYLAHIRGYKVIIRYLPHDVFYMEKLLRTLEERGFRPKTLDADDIQTENYCNNALLLWLYIVAKNPFDLMKFDEDQTSNLTMKRIVAVTQEFLKSTLNAVRFSAALILSHVVTRSDGIDKLLSPTISTCIQKIKIDLSADFMDQDELCGQLILLCAILKSAKRTDVVVYAPKIFEAIQQFAALKNCNNVVNHLVTKLFQRIGLLYLKPKVAKWRYSRGCRSIADNLMASQPVGDRAEPTMEVDDDEEFDCFENIPEGQLEAIIDVLLKGLCHSYFRVRWSAAKGIGRIASRLPLYMAKDIVAMIMSLNFNDLYGKDYWHGGCMALAELTRRGCILPEQLVDVIPLIKKALVFEEPQGRFALGENVRDAACYICWAFARAYEPQVLAPYIQDLATELVNVALFDREVTVRRAASAAYQENVGRLGTFPNGLSVLTIIDYFAVGRRALCFGELCTQVARFSAYALAIANHLTHLKFRHWDEKIRNAVSGALKLLVPIVGEDYFLSEAVPYLLKFSADKNVSTRHGAIFAISGIMAGLSDEGVKRLPVDGILDIADHISQRLESRTTAIDAALLMRAASKFVRTICEVGLEVSDEKLLSLVGLFDRILSNENESIRENAIPAVRELYRYFEGPRQNLLVNRVKNVYFSKLHKTDRDFERIGAILPFLCLPISVMTSRVPFEGSDVPLAVEAVHHLSTFIYTRNKQVGWTTACRYAVKAVAYLTTKTELDGFEWNRVFDCLMCALDNYTTNEHGDVGSFIRGPAIDAFEQLLPLAATKGVLQEAECTSAICGIVQQASEKINWLRKKAFEALGSLVGHQSLPIKERELLLEVTSFSDVVKFHEATANSRVGQLLASETYGTPSLHGLMISAGDLSESTRMAATKVLVDYVETIADDLEKMEALVTKIVSIFTNNVGVRRITTPFMIVISELLNSQLFWVFEEDPDRSVVLSKLVDLLNKESVFISKKYCASRKRIVLSALCGFLQFKHTSTIWKKAFEPVVMSLRSSFPPSRREGAQQLYEVLLGREKLDESTQKALDLLSGTSWHSTAPNDVAAMKLARLEIKELLLPDPATA</sequence>
<feature type="domain" description="Tubulin-folding cofactor D C-terminal" evidence="5">
    <location>
        <begin position="906"/>
        <end position="1080"/>
    </location>
</feature>